<dbReference type="Gene3D" id="1.20.5.110">
    <property type="match status" value="1"/>
</dbReference>
<dbReference type="GO" id="GO:0012505">
    <property type="term" value="C:endomembrane system"/>
    <property type="evidence" value="ECO:0007669"/>
    <property type="project" value="UniProtKB-SubCell"/>
</dbReference>
<dbReference type="InterPro" id="IPR010908">
    <property type="entry name" value="Longin_dom"/>
</dbReference>
<dbReference type="Gene3D" id="3.30.450.50">
    <property type="entry name" value="Longin domain"/>
    <property type="match status" value="1"/>
</dbReference>
<evidence type="ECO:0000259" key="10">
    <source>
        <dbReference type="PROSITE" id="PS50859"/>
    </source>
</evidence>
<dbReference type="PRINTS" id="PR00219">
    <property type="entry name" value="SYNAPTOBREVN"/>
</dbReference>
<dbReference type="EMBL" id="KQ965019">
    <property type="protein sequence ID" value="KXN65010.1"/>
    <property type="molecule type" value="Genomic_DNA"/>
</dbReference>
<dbReference type="SMART" id="SM01270">
    <property type="entry name" value="Longin"/>
    <property type="match status" value="1"/>
</dbReference>
<dbReference type="InterPro" id="IPR001388">
    <property type="entry name" value="Synaptobrevin-like"/>
</dbReference>
<dbReference type="PANTHER" id="PTHR21136:SF168">
    <property type="entry name" value="VESICLE-ASSOCIATED MEMBRANE PROTEIN 9"/>
    <property type="match status" value="1"/>
</dbReference>
<dbReference type="OMA" id="NTKLMIM"/>
<dbReference type="PANTHER" id="PTHR21136">
    <property type="entry name" value="SNARE PROTEINS"/>
    <property type="match status" value="1"/>
</dbReference>
<dbReference type="CDD" id="cd15843">
    <property type="entry name" value="R-SNARE"/>
    <property type="match status" value="1"/>
</dbReference>
<protein>
    <recommendedName>
        <fullName evidence="7">Synaptobrevin homolog YKT6</fullName>
    </recommendedName>
</protein>
<comment type="subcellular location">
    <subcellularLocation>
        <location evidence="8">Endomembrane system</location>
        <topology evidence="8">Single-pass type IV membrane protein</topology>
    </subcellularLocation>
</comment>
<keyword evidence="4" id="KW-0653">Protein transport</keyword>
<evidence type="ECO:0000256" key="2">
    <source>
        <dbReference type="ARBA" id="ARBA00022448"/>
    </source>
</evidence>
<dbReference type="PROSITE" id="PS00417">
    <property type="entry name" value="SYNAPTOBREVIN"/>
    <property type="match status" value="1"/>
</dbReference>
<organism evidence="12 13">
    <name type="scientific">Conidiobolus coronatus (strain ATCC 28846 / CBS 209.66 / NRRL 28638)</name>
    <name type="common">Delacroixia coronata</name>
    <dbReference type="NCBI Taxonomy" id="796925"/>
    <lineage>
        <taxon>Eukaryota</taxon>
        <taxon>Fungi</taxon>
        <taxon>Fungi incertae sedis</taxon>
        <taxon>Zoopagomycota</taxon>
        <taxon>Entomophthoromycotina</taxon>
        <taxon>Entomophthoromycetes</taxon>
        <taxon>Entomophthorales</taxon>
        <taxon>Ancylistaceae</taxon>
        <taxon>Conidiobolus</taxon>
    </lineage>
</organism>
<comment type="similarity">
    <text evidence="1">Belongs to the synaptobrevin family.</text>
</comment>
<evidence type="ECO:0000256" key="8">
    <source>
        <dbReference type="ARBA" id="ARBA00046280"/>
    </source>
</evidence>
<proteinExistence type="inferred from homology"/>
<dbReference type="AlphaFoldDB" id="A0A137NQQ8"/>
<keyword evidence="5" id="KW-1133">Transmembrane helix</keyword>
<dbReference type="InterPro" id="IPR042855">
    <property type="entry name" value="V_SNARE_CC"/>
</dbReference>
<feature type="domain" description="Longin" evidence="10">
    <location>
        <begin position="7"/>
        <end position="110"/>
    </location>
</feature>
<dbReference type="PROSITE" id="PS50859">
    <property type="entry name" value="LONGIN"/>
    <property type="match status" value="1"/>
</dbReference>
<dbReference type="GO" id="GO:0015031">
    <property type="term" value="P:protein transport"/>
    <property type="evidence" value="ECO:0007669"/>
    <property type="project" value="UniProtKB-KW"/>
</dbReference>
<dbReference type="InterPro" id="IPR051097">
    <property type="entry name" value="Synaptobrevin-like_transport"/>
</dbReference>
<evidence type="ECO:0000256" key="6">
    <source>
        <dbReference type="ARBA" id="ARBA00023136"/>
    </source>
</evidence>
<keyword evidence="2" id="KW-0813">Transport</keyword>
<keyword evidence="3" id="KW-0812">Transmembrane</keyword>
<dbReference type="InterPro" id="IPR011012">
    <property type="entry name" value="Longin-like_dom_sf"/>
</dbReference>
<evidence type="ECO:0000256" key="4">
    <source>
        <dbReference type="ARBA" id="ARBA00022927"/>
    </source>
</evidence>
<keyword evidence="6" id="KW-0472">Membrane</keyword>
<dbReference type="SUPFAM" id="SSF58038">
    <property type="entry name" value="SNARE fusion complex"/>
    <property type="match status" value="1"/>
</dbReference>
<evidence type="ECO:0000259" key="11">
    <source>
        <dbReference type="PROSITE" id="PS50892"/>
    </source>
</evidence>
<dbReference type="FunFam" id="1.20.5.110:FF:000004">
    <property type="entry name" value="Vesicle-associated membrane protein 7"/>
    <property type="match status" value="1"/>
</dbReference>
<accession>A0A137NQQ8</accession>
<gene>
    <name evidence="12" type="ORF">CONCODRAFT_44838</name>
</gene>
<dbReference type="SUPFAM" id="SSF64356">
    <property type="entry name" value="SNARE-like"/>
    <property type="match status" value="1"/>
</dbReference>
<dbReference type="OrthoDB" id="248747at2759"/>
<keyword evidence="9" id="KW-0175">Coiled coil</keyword>
<dbReference type="Proteomes" id="UP000070444">
    <property type="component" value="Unassembled WGS sequence"/>
</dbReference>
<evidence type="ECO:0000313" key="12">
    <source>
        <dbReference type="EMBL" id="KXN65010.1"/>
    </source>
</evidence>
<evidence type="ECO:0000313" key="13">
    <source>
        <dbReference type="Proteomes" id="UP000070444"/>
    </source>
</evidence>
<dbReference type="STRING" id="796925.A0A137NQQ8"/>
<evidence type="ECO:0000256" key="1">
    <source>
        <dbReference type="ARBA" id="ARBA00008025"/>
    </source>
</evidence>
<evidence type="ECO:0000256" key="7">
    <source>
        <dbReference type="ARBA" id="ARBA00026133"/>
    </source>
</evidence>
<dbReference type="PROSITE" id="PS50892">
    <property type="entry name" value="V_SNARE"/>
    <property type="match status" value="1"/>
</dbReference>
<dbReference type="GO" id="GO:0005737">
    <property type="term" value="C:cytoplasm"/>
    <property type="evidence" value="ECO:0007669"/>
    <property type="project" value="UniProtKB-ARBA"/>
</dbReference>
<dbReference type="CDD" id="cd14824">
    <property type="entry name" value="Longin"/>
    <property type="match status" value="1"/>
</dbReference>
<reference evidence="12 13" key="1">
    <citation type="journal article" date="2015" name="Genome Biol. Evol.">
        <title>Phylogenomic analyses indicate that early fungi evolved digesting cell walls of algal ancestors of land plants.</title>
        <authorList>
            <person name="Chang Y."/>
            <person name="Wang S."/>
            <person name="Sekimoto S."/>
            <person name="Aerts A.L."/>
            <person name="Choi C."/>
            <person name="Clum A."/>
            <person name="LaButti K.M."/>
            <person name="Lindquist E.A."/>
            <person name="Yee Ngan C."/>
            <person name="Ohm R.A."/>
            <person name="Salamov A.A."/>
            <person name="Grigoriev I.V."/>
            <person name="Spatafora J.W."/>
            <person name="Berbee M.L."/>
        </authorList>
    </citation>
    <scope>NUCLEOTIDE SEQUENCE [LARGE SCALE GENOMIC DNA]</scope>
    <source>
        <strain evidence="12 13">NRRL 28638</strain>
    </source>
</reference>
<dbReference type="FunFam" id="3.30.450.50:FF:000015">
    <property type="entry name" value="Synaptobrevin 2 isoform 1"/>
    <property type="match status" value="1"/>
</dbReference>
<dbReference type="GO" id="GO:0016192">
    <property type="term" value="P:vesicle-mediated transport"/>
    <property type="evidence" value="ECO:0007669"/>
    <property type="project" value="InterPro"/>
</dbReference>
<dbReference type="Pfam" id="PF13774">
    <property type="entry name" value="Longin"/>
    <property type="match status" value="1"/>
</dbReference>
<sequence>MSLIYSLVSRGEVILAEHQTNSGNFQSITQSILSKIPSTNSKLTYVYDKYLFHYICEEGIIFLCMADESFGRRIPFAFLENIKQKFTSSYSPNAIEDAPAYGFNEFSKTLAQQMDTYSNDPNVDRFKQAKNEIEGVKDVMVQNIERVLERGERIDLLVDKTDNLTQSSFIFRKRSTALRRSLWWKNARLRFMVFVSLLVSN</sequence>
<keyword evidence="13" id="KW-1185">Reference proteome</keyword>
<evidence type="ECO:0000256" key="9">
    <source>
        <dbReference type="PROSITE-ProRule" id="PRU00290"/>
    </source>
</evidence>
<dbReference type="Pfam" id="PF00957">
    <property type="entry name" value="Synaptobrevin"/>
    <property type="match status" value="1"/>
</dbReference>
<name>A0A137NQQ8_CONC2</name>
<evidence type="ECO:0000256" key="5">
    <source>
        <dbReference type="ARBA" id="ARBA00022989"/>
    </source>
</evidence>
<evidence type="ECO:0000256" key="3">
    <source>
        <dbReference type="ARBA" id="ARBA00022692"/>
    </source>
</evidence>
<dbReference type="GO" id="GO:0016020">
    <property type="term" value="C:membrane"/>
    <property type="evidence" value="ECO:0007669"/>
    <property type="project" value="InterPro"/>
</dbReference>
<feature type="domain" description="V-SNARE coiled-coil homology" evidence="11">
    <location>
        <begin position="125"/>
        <end position="185"/>
    </location>
</feature>